<evidence type="ECO:0000256" key="11">
    <source>
        <dbReference type="ARBA" id="ARBA00068150"/>
    </source>
</evidence>
<comment type="subunit">
    <text evidence="10">At low DSF concentrations, interacts with RpfF.</text>
</comment>
<evidence type="ECO:0000259" key="14">
    <source>
        <dbReference type="PROSITE" id="PS50109"/>
    </source>
</evidence>
<keyword evidence="8" id="KW-0067">ATP-binding</keyword>
<evidence type="ECO:0000259" key="16">
    <source>
        <dbReference type="PROSITE" id="PS50885"/>
    </source>
</evidence>
<keyword evidence="5" id="KW-0808">Transferase</keyword>
<dbReference type="EC" id="2.7.13.3" evidence="3"/>
<dbReference type="CDD" id="cd00082">
    <property type="entry name" value="HisKA"/>
    <property type="match status" value="1"/>
</dbReference>
<keyword evidence="4 12" id="KW-0597">Phosphoprotein</keyword>
<dbReference type="InterPro" id="IPR036890">
    <property type="entry name" value="HATPase_C_sf"/>
</dbReference>
<dbReference type="SUPFAM" id="SSF47384">
    <property type="entry name" value="Homodimeric domain of signal transducing histidine kinase"/>
    <property type="match status" value="1"/>
</dbReference>
<protein>
    <recommendedName>
        <fullName evidence="11">Sensory/regulatory protein RpfC</fullName>
        <ecNumber evidence="3">2.7.13.3</ecNumber>
    </recommendedName>
</protein>
<feature type="transmembrane region" description="Helical" evidence="13">
    <location>
        <begin position="17"/>
        <end position="35"/>
    </location>
</feature>
<dbReference type="EMBL" id="JACHHT010000001">
    <property type="protein sequence ID" value="MBB6519908.1"/>
    <property type="molecule type" value="Genomic_DNA"/>
</dbReference>
<reference evidence="17 18" key="1">
    <citation type="submission" date="2020-08" db="EMBL/GenBank/DDBJ databases">
        <title>Genomic Encyclopedia of Type Strains, Phase IV (KMG-IV): sequencing the most valuable type-strain genomes for metagenomic binning, comparative biology and taxonomic classification.</title>
        <authorList>
            <person name="Goeker M."/>
        </authorList>
    </citation>
    <scope>NUCLEOTIDE SEQUENCE [LARGE SCALE GENOMIC DNA]</scope>
    <source>
        <strain evidence="17 18">DSM 22368</strain>
    </source>
</reference>
<evidence type="ECO:0000256" key="1">
    <source>
        <dbReference type="ARBA" id="ARBA00000085"/>
    </source>
</evidence>
<dbReference type="PANTHER" id="PTHR45339:SF1">
    <property type="entry name" value="HYBRID SIGNAL TRANSDUCTION HISTIDINE KINASE J"/>
    <property type="match status" value="1"/>
</dbReference>
<evidence type="ECO:0000256" key="5">
    <source>
        <dbReference type="ARBA" id="ARBA00022679"/>
    </source>
</evidence>
<dbReference type="InterPro" id="IPR001789">
    <property type="entry name" value="Sig_transdc_resp-reg_receiver"/>
</dbReference>
<dbReference type="CDD" id="cd06225">
    <property type="entry name" value="HAMP"/>
    <property type="match status" value="1"/>
</dbReference>
<dbReference type="InterPro" id="IPR036097">
    <property type="entry name" value="HisK_dim/P_sf"/>
</dbReference>
<dbReference type="AlphaFoldDB" id="A0A7X0JQR0"/>
<dbReference type="PRINTS" id="PR00344">
    <property type="entry name" value="BCTRLSENSOR"/>
</dbReference>
<dbReference type="GO" id="GO:0000155">
    <property type="term" value="F:phosphorelay sensor kinase activity"/>
    <property type="evidence" value="ECO:0007669"/>
    <property type="project" value="InterPro"/>
</dbReference>
<dbReference type="InterPro" id="IPR033414">
    <property type="entry name" value="Sensor_dom"/>
</dbReference>
<dbReference type="InterPro" id="IPR005467">
    <property type="entry name" value="His_kinase_dom"/>
</dbReference>
<comment type="catalytic activity">
    <reaction evidence="1">
        <text>ATP + protein L-histidine = ADP + protein N-phospho-L-histidine.</text>
        <dbReference type="EC" id="2.7.13.3"/>
    </reaction>
</comment>
<evidence type="ECO:0000256" key="9">
    <source>
        <dbReference type="ARBA" id="ARBA00023012"/>
    </source>
</evidence>
<dbReference type="GO" id="GO:0005524">
    <property type="term" value="F:ATP binding"/>
    <property type="evidence" value="ECO:0007669"/>
    <property type="project" value="UniProtKB-KW"/>
</dbReference>
<organism evidence="17 18">
    <name type="scientific">Pseudoteredinibacter isoporae</name>
    <dbReference type="NCBI Taxonomy" id="570281"/>
    <lineage>
        <taxon>Bacteria</taxon>
        <taxon>Pseudomonadati</taxon>
        <taxon>Pseudomonadota</taxon>
        <taxon>Gammaproteobacteria</taxon>
        <taxon>Cellvibrionales</taxon>
        <taxon>Cellvibrionaceae</taxon>
        <taxon>Pseudoteredinibacter</taxon>
    </lineage>
</organism>
<dbReference type="PROSITE" id="PS50109">
    <property type="entry name" value="HIS_KIN"/>
    <property type="match status" value="1"/>
</dbReference>
<feature type="modified residue" description="4-aspartylphosphate" evidence="12">
    <location>
        <position position="581"/>
    </location>
</feature>
<evidence type="ECO:0000256" key="12">
    <source>
        <dbReference type="PROSITE-ProRule" id="PRU00169"/>
    </source>
</evidence>
<dbReference type="SUPFAM" id="SSF52172">
    <property type="entry name" value="CheY-like"/>
    <property type="match status" value="1"/>
</dbReference>
<evidence type="ECO:0000256" key="13">
    <source>
        <dbReference type="SAM" id="Phobius"/>
    </source>
</evidence>
<keyword evidence="13" id="KW-1133">Transmembrane helix</keyword>
<evidence type="ECO:0000256" key="10">
    <source>
        <dbReference type="ARBA" id="ARBA00064003"/>
    </source>
</evidence>
<dbReference type="PROSITE" id="PS50110">
    <property type="entry name" value="RESPONSE_REGULATORY"/>
    <property type="match status" value="1"/>
</dbReference>
<dbReference type="SMART" id="SM00304">
    <property type="entry name" value="HAMP"/>
    <property type="match status" value="1"/>
</dbReference>
<evidence type="ECO:0000256" key="2">
    <source>
        <dbReference type="ARBA" id="ARBA00004370"/>
    </source>
</evidence>
<dbReference type="Gene3D" id="3.30.565.10">
    <property type="entry name" value="Histidine kinase-like ATPase, C-terminal domain"/>
    <property type="match status" value="1"/>
</dbReference>
<accession>A0A7X0JQR0</accession>
<keyword evidence="9" id="KW-0902">Two-component regulatory system</keyword>
<keyword evidence="18" id="KW-1185">Reference proteome</keyword>
<evidence type="ECO:0000313" key="18">
    <source>
        <dbReference type="Proteomes" id="UP000528457"/>
    </source>
</evidence>
<keyword evidence="7 17" id="KW-0418">Kinase</keyword>
<dbReference type="Pfam" id="PF02518">
    <property type="entry name" value="HATPase_c"/>
    <property type="match status" value="1"/>
</dbReference>
<dbReference type="InParanoid" id="A0A7X0JQR0"/>
<dbReference type="Pfam" id="PF00072">
    <property type="entry name" value="Response_reg"/>
    <property type="match status" value="1"/>
</dbReference>
<dbReference type="Pfam" id="PF17149">
    <property type="entry name" value="CHASE5"/>
    <property type="match status" value="1"/>
</dbReference>
<dbReference type="InterPro" id="IPR004358">
    <property type="entry name" value="Sig_transdc_His_kin-like_C"/>
</dbReference>
<feature type="domain" description="Histidine kinase" evidence="14">
    <location>
        <begin position="276"/>
        <end position="497"/>
    </location>
</feature>
<dbReference type="InterPro" id="IPR003661">
    <property type="entry name" value="HisK_dim/P_dom"/>
</dbReference>
<evidence type="ECO:0000313" key="17">
    <source>
        <dbReference type="EMBL" id="MBB6519908.1"/>
    </source>
</evidence>
<dbReference type="SMART" id="SM00387">
    <property type="entry name" value="HATPase_c"/>
    <property type="match status" value="1"/>
</dbReference>
<comment type="subcellular location">
    <subcellularLocation>
        <location evidence="2">Membrane</location>
    </subcellularLocation>
</comment>
<feature type="domain" description="HAMP" evidence="16">
    <location>
        <begin position="181"/>
        <end position="237"/>
    </location>
</feature>
<proteinExistence type="predicted"/>
<dbReference type="FunFam" id="1.10.287.130:FF:000002">
    <property type="entry name" value="Two-component osmosensing histidine kinase"/>
    <property type="match status" value="1"/>
</dbReference>
<keyword evidence="13" id="KW-0812">Transmembrane</keyword>
<dbReference type="PANTHER" id="PTHR45339">
    <property type="entry name" value="HYBRID SIGNAL TRANSDUCTION HISTIDINE KINASE J"/>
    <property type="match status" value="1"/>
</dbReference>
<dbReference type="InterPro" id="IPR003660">
    <property type="entry name" value="HAMP_dom"/>
</dbReference>
<keyword evidence="6" id="KW-0547">Nucleotide-binding</keyword>
<dbReference type="InterPro" id="IPR003594">
    <property type="entry name" value="HATPase_dom"/>
</dbReference>
<evidence type="ECO:0000256" key="6">
    <source>
        <dbReference type="ARBA" id="ARBA00022741"/>
    </source>
</evidence>
<evidence type="ECO:0000256" key="8">
    <source>
        <dbReference type="ARBA" id="ARBA00022840"/>
    </source>
</evidence>
<dbReference type="Gene3D" id="1.10.287.130">
    <property type="match status" value="1"/>
</dbReference>
<dbReference type="CDD" id="cd16922">
    <property type="entry name" value="HATPase_EvgS-ArcB-TorS-like"/>
    <property type="match status" value="1"/>
</dbReference>
<dbReference type="Pfam" id="PF00512">
    <property type="entry name" value="HisKA"/>
    <property type="match status" value="1"/>
</dbReference>
<dbReference type="Gene3D" id="3.40.50.2300">
    <property type="match status" value="1"/>
</dbReference>
<keyword evidence="13" id="KW-0472">Membrane</keyword>
<gene>
    <name evidence="17" type="ORF">HNR48_000186</name>
</gene>
<evidence type="ECO:0000256" key="7">
    <source>
        <dbReference type="ARBA" id="ARBA00022777"/>
    </source>
</evidence>
<dbReference type="FunCoup" id="A0A7X0JQR0">
    <property type="interactions" value="310"/>
</dbReference>
<dbReference type="RefSeq" id="WP_166852789.1">
    <property type="nucleotide sequence ID" value="NZ_JAAONY010000001.1"/>
</dbReference>
<dbReference type="FunFam" id="3.30.565.10:FF:000010">
    <property type="entry name" value="Sensor histidine kinase RcsC"/>
    <property type="match status" value="1"/>
</dbReference>
<dbReference type="GO" id="GO:0016020">
    <property type="term" value="C:membrane"/>
    <property type="evidence" value="ECO:0007669"/>
    <property type="project" value="UniProtKB-SubCell"/>
</dbReference>
<evidence type="ECO:0000256" key="4">
    <source>
        <dbReference type="ARBA" id="ARBA00022553"/>
    </source>
</evidence>
<dbReference type="SMART" id="SM00448">
    <property type="entry name" value="REC"/>
    <property type="match status" value="1"/>
</dbReference>
<evidence type="ECO:0000256" key="3">
    <source>
        <dbReference type="ARBA" id="ARBA00012438"/>
    </source>
</evidence>
<dbReference type="SUPFAM" id="SSF55874">
    <property type="entry name" value="ATPase domain of HSP90 chaperone/DNA topoisomerase II/histidine kinase"/>
    <property type="match status" value="1"/>
</dbReference>
<evidence type="ECO:0000259" key="15">
    <source>
        <dbReference type="PROSITE" id="PS50110"/>
    </source>
</evidence>
<dbReference type="CDD" id="cd17546">
    <property type="entry name" value="REC_hyHK_CKI1_RcsC-like"/>
    <property type="match status" value="1"/>
</dbReference>
<name>A0A7X0JQR0_9GAMM</name>
<comment type="caution">
    <text evidence="17">The sequence shown here is derived from an EMBL/GenBank/DDBJ whole genome shotgun (WGS) entry which is preliminary data.</text>
</comment>
<dbReference type="Proteomes" id="UP000528457">
    <property type="component" value="Unassembled WGS sequence"/>
</dbReference>
<dbReference type="PROSITE" id="PS50885">
    <property type="entry name" value="HAMP"/>
    <property type="match status" value="1"/>
</dbReference>
<dbReference type="SMART" id="SM00388">
    <property type="entry name" value="HisKA"/>
    <property type="match status" value="1"/>
</dbReference>
<feature type="domain" description="Response regulatory" evidence="15">
    <location>
        <begin position="530"/>
        <end position="651"/>
    </location>
</feature>
<dbReference type="Gene3D" id="6.10.340.10">
    <property type="match status" value="1"/>
</dbReference>
<sequence length="660" mass="74617">MWDFNGNAKQYSLTVKLLAWILLISSGITLVAVVLQLRASFNEDLDDLELRLEQIRISTLSSITKSLWNFDEEQLRLQVNGMLDVSDVVQVTVNWTNWDDHPRAITAVDQNEAIGERHMTRVYPLIYSDLNTKEQHLGDLTLLISLDGVYEKLWQRTRFIALAQFTKSLLVSLAIFLLIRSLFTRHLAHIANYASKLSLRNLNEPLRLERDGEHNDELGNVVRGFNIMRTSLLRDIEMRRTMSQQLVQEQQQKLDSIKQQQEAESASQAKSFFLAAMSHEIRTPMNGIIGMTELLSDTDLDETQLHYVNIMRRSGDSLIHILNDVLDYSKIEANKVAFETHPFDLHSLLNDCNQIYIGQARQKGLNFYLNINSSVPQKVIGDPTRLRQVIVNLLSNSIKFTQQGEVNLSAELAQSDGEQVLIRFAVQDTGIGIEESTIANLFTPFNQADNSTTRQYGGSGLGLAICKRLVEFADGDIGVESQPGEGSTFWFTFQLRLQTETSESKSRHESNGPQGVDQTHDLPQACDGLNVMLVDDNSVNIIVAQKILSKFNVEPVVAKNGLEAVELFERYRGKFPLILMDIEMPVMDGIKATQMIRDIERNNQLANCQIIALTAHEKGEHTDNAYREGINDHLSKPLTIQAFSELFHRIGIEDMKNSSS</sequence>
<dbReference type="InterPro" id="IPR011006">
    <property type="entry name" value="CheY-like_superfamily"/>
</dbReference>